<feature type="region of interest" description="Disordered" evidence="9">
    <location>
        <begin position="70"/>
        <end position="128"/>
    </location>
</feature>
<evidence type="ECO:0000259" key="10">
    <source>
        <dbReference type="PROSITE" id="PS50174"/>
    </source>
</evidence>
<feature type="domain" description="G-patch" evidence="10">
    <location>
        <begin position="666"/>
        <end position="710"/>
    </location>
</feature>
<feature type="compositionally biased region" description="Basic residues" evidence="9">
    <location>
        <begin position="471"/>
        <end position="482"/>
    </location>
</feature>
<comment type="similarity">
    <text evidence="3">Belongs to the SQS1 family.</text>
</comment>
<feature type="region of interest" description="Disordered" evidence="9">
    <location>
        <begin position="144"/>
        <end position="192"/>
    </location>
</feature>
<dbReference type="OrthoDB" id="21470at2759"/>
<dbReference type="SMART" id="SM00443">
    <property type="entry name" value="G_patch"/>
    <property type="match status" value="1"/>
</dbReference>
<dbReference type="Gene3D" id="3.30.1370.50">
    <property type="entry name" value="R3H-like domain"/>
    <property type="match status" value="1"/>
</dbReference>
<dbReference type="PANTHER" id="PTHR14195">
    <property type="entry name" value="G PATCH DOMAIN CONTAINING PROTEIN 2"/>
    <property type="match status" value="1"/>
</dbReference>
<evidence type="ECO:0000256" key="1">
    <source>
        <dbReference type="ARBA" id="ARBA00004123"/>
    </source>
</evidence>
<organism evidence="12 13">
    <name type="scientific">Imshaugia aleurites</name>
    <dbReference type="NCBI Taxonomy" id="172621"/>
    <lineage>
        <taxon>Eukaryota</taxon>
        <taxon>Fungi</taxon>
        <taxon>Dikarya</taxon>
        <taxon>Ascomycota</taxon>
        <taxon>Pezizomycotina</taxon>
        <taxon>Lecanoromycetes</taxon>
        <taxon>OSLEUM clade</taxon>
        <taxon>Lecanoromycetidae</taxon>
        <taxon>Lecanorales</taxon>
        <taxon>Lecanorineae</taxon>
        <taxon>Parmeliaceae</taxon>
        <taxon>Imshaugia</taxon>
    </lineage>
</organism>
<dbReference type="InterPro" id="IPR051189">
    <property type="entry name" value="Splicing_assoc_domain"/>
</dbReference>
<evidence type="ECO:0000313" key="13">
    <source>
        <dbReference type="Proteomes" id="UP000664534"/>
    </source>
</evidence>
<dbReference type="EMBL" id="CAJPDT010000037">
    <property type="protein sequence ID" value="CAF9924826.1"/>
    <property type="molecule type" value="Genomic_DNA"/>
</dbReference>
<evidence type="ECO:0000256" key="2">
    <source>
        <dbReference type="ARBA" id="ARBA00004496"/>
    </source>
</evidence>
<dbReference type="PROSITE" id="PS51061">
    <property type="entry name" value="R3H"/>
    <property type="match status" value="1"/>
</dbReference>
<feature type="region of interest" description="Disordered" evidence="9">
    <location>
        <begin position="459"/>
        <end position="490"/>
    </location>
</feature>
<dbReference type="SMART" id="SM00393">
    <property type="entry name" value="R3H"/>
    <property type="match status" value="1"/>
</dbReference>
<evidence type="ECO:0000256" key="6">
    <source>
        <dbReference type="ARBA" id="ARBA00022664"/>
    </source>
</evidence>
<feature type="region of interest" description="Disordered" evidence="9">
    <location>
        <begin position="357"/>
        <end position="377"/>
    </location>
</feature>
<dbReference type="Proteomes" id="UP000664534">
    <property type="component" value="Unassembled WGS sequence"/>
</dbReference>
<name>A0A8H3FHR3_9LECA</name>
<keyword evidence="8" id="KW-0539">Nucleus</keyword>
<feature type="compositionally biased region" description="Acidic residues" evidence="9">
    <location>
        <begin position="358"/>
        <end position="371"/>
    </location>
</feature>
<dbReference type="CDD" id="cd02646">
    <property type="entry name" value="R3H_G-patch"/>
    <property type="match status" value="1"/>
</dbReference>
<feature type="compositionally biased region" description="Basic and acidic residues" evidence="9">
    <location>
        <begin position="111"/>
        <end position="128"/>
    </location>
</feature>
<sequence>MAFENPSTTHALTPDGQMSKMTLGDLKSTPIAETKLEEGLDSMFEQRSVQLGHKPAEASSEVFFTDLTGADEPVHTGCVPPKMKRSPSLTDSDSSGEVIIFTGRRQSSQKSDQKHTSDARSGDLKGQENKYSLMATVIDDPIRLKKEETDNPPVQRRPSFSPLDSERVLGHLNDDLRATATKNSRRKRRTHVRKETTDEVILHDYLANVCNGSDLEAFLESSMLNQRDLGGSDTAEWQDELESLTTGRVEREPLMDSEVWDSIDLMDFDELSTSDEALESIEHVLSKRERPSGVQYLVIGAGHTADDARWFPLCSLKIAGAEALIQEFEDNAESNRILNSGDVSDASLTVDEKAAQDVLEDLDDQEDEKDLEETRKARMTDEQIARLLSKQEELGLGSNDLMLFDGDDGTDSEMEVQLDELWERAGTHQAPSRSKRAKQSQSKLASATAFADILDQDPYNGFDIMDQQRPSLRKRPKGRRGKLSMELSDSELEQSIHTAWEKDRTKKKMRKQEREELRAQGLLGKKNRVDMTAKYSGGISMTDVKKEIREFLLSSMESLPLPPMAQGERKIVHEIANVFKLKSKSTGAGKSRFPVLYRTSRTIQYNEESFKAAESLLSSKRFLPRMDRVKTKNALTGRGRRGGAGSAGVSYKDGEVVGAAAPEIGQENRGRTMLERMGWSNGTALGALNNNRGLVQPVAQVVKTSRSGLG</sequence>
<evidence type="ECO:0000256" key="8">
    <source>
        <dbReference type="ARBA" id="ARBA00023242"/>
    </source>
</evidence>
<evidence type="ECO:0000313" key="12">
    <source>
        <dbReference type="EMBL" id="CAF9924826.1"/>
    </source>
</evidence>
<dbReference type="GO" id="GO:0005737">
    <property type="term" value="C:cytoplasm"/>
    <property type="evidence" value="ECO:0007669"/>
    <property type="project" value="UniProtKB-SubCell"/>
</dbReference>
<feature type="domain" description="R3H" evidence="11">
    <location>
        <begin position="538"/>
        <end position="600"/>
    </location>
</feature>
<keyword evidence="5" id="KW-0963">Cytoplasm</keyword>
<dbReference type="InterPro" id="IPR036867">
    <property type="entry name" value="R3H_dom_sf"/>
</dbReference>
<protein>
    <recommendedName>
        <fullName evidence="4">Protein SQS1</fullName>
    </recommendedName>
</protein>
<keyword evidence="6" id="KW-0507">mRNA processing</keyword>
<feature type="region of interest" description="Disordered" evidence="9">
    <location>
        <begin position="1"/>
        <end position="30"/>
    </location>
</feature>
<dbReference type="InterPro" id="IPR034082">
    <property type="entry name" value="R3H_G-patch"/>
</dbReference>
<comment type="caution">
    <text evidence="12">The sequence shown here is derived from an EMBL/GenBank/DDBJ whole genome shotgun (WGS) entry which is preliminary data.</text>
</comment>
<comment type="subcellular location">
    <subcellularLocation>
        <location evidence="2">Cytoplasm</location>
    </subcellularLocation>
    <subcellularLocation>
        <location evidence="1">Nucleus</location>
    </subcellularLocation>
</comment>
<dbReference type="Pfam" id="PF01424">
    <property type="entry name" value="R3H"/>
    <property type="match status" value="1"/>
</dbReference>
<evidence type="ECO:0000256" key="4">
    <source>
        <dbReference type="ARBA" id="ARBA00018964"/>
    </source>
</evidence>
<evidence type="ECO:0000256" key="3">
    <source>
        <dbReference type="ARBA" id="ARBA00010306"/>
    </source>
</evidence>
<dbReference type="PROSITE" id="PS50174">
    <property type="entry name" value="G_PATCH"/>
    <property type="match status" value="1"/>
</dbReference>
<dbReference type="GO" id="GO:0003676">
    <property type="term" value="F:nucleic acid binding"/>
    <property type="evidence" value="ECO:0007669"/>
    <property type="project" value="UniProtKB-UniRule"/>
</dbReference>
<proteinExistence type="inferred from homology"/>
<evidence type="ECO:0000256" key="5">
    <source>
        <dbReference type="ARBA" id="ARBA00022490"/>
    </source>
</evidence>
<accession>A0A8H3FHR3</accession>
<dbReference type="AlphaFoldDB" id="A0A8H3FHR3"/>
<dbReference type="GO" id="GO:0006397">
    <property type="term" value="P:mRNA processing"/>
    <property type="evidence" value="ECO:0007669"/>
    <property type="project" value="UniProtKB-KW"/>
</dbReference>
<feature type="compositionally biased region" description="Basic residues" evidence="9">
    <location>
        <begin position="183"/>
        <end position="192"/>
    </location>
</feature>
<dbReference type="GO" id="GO:0005634">
    <property type="term" value="C:nucleus"/>
    <property type="evidence" value="ECO:0007669"/>
    <property type="project" value="UniProtKB-SubCell"/>
</dbReference>
<reference evidence="12" key="1">
    <citation type="submission" date="2021-03" db="EMBL/GenBank/DDBJ databases">
        <authorList>
            <person name="Tagirdzhanova G."/>
        </authorList>
    </citation>
    <scope>NUCLEOTIDE SEQUENCE</scope>
</reference>
<dbReference type="InterPro" id="IPR001374">
    <property type="entry name" value="R3H_dom"/>
</dbReference>
<keyword evidence="7" id="KW-0508">mRNA splicing</keyword>
<evidence type="ECO:0000259" key="11">
    <source>
        <dbReference type="PROSITE" id="PS51061"/>
    </source>
</evidence>
<dbReference type="Pfam" id="PF01585">
    <property type="entry name" value="G-patch"/>
    <property type="match status" value="1"/>
</dbReference>
<feature type="compositionally biased region" description="Polar residues" evidence="9">
    <location>
        <begin position="1"/>
        <end position="11"/>
    </location>
</feature>
<evidence type="ECO:0000256" key="9">
    <source>
        <dbReference type="SAM" id="MobiDB-lite"/>
    </source>
</evidence>
<feature type="compositionally biased region" description="Basic and acidic residues" evidence="9">
    <location>
        <begin position="164"/>
        <end position="177"/>
    </location>
</feature>
<keyword evidence="13" id="KW-1185">Reference proteome</keyword>
<dbReference type="SUPFAM" id="SSF82708">
    <property type="entry name" value="R3H domain"/>
    <property type="match status" value="1"/>
</dbReference>
<gene>
    <name evidence="12" type="ORF">IMSHALPRED_006315</name>
</gene>
<dbReference type="InterPro" id="IPR000467">
    <property type="entry name" value="G_patch_dom"/>
</dbReference>
<evidence type="ECO:0000256" key="7">
    <source>
        <dbReference type="ARBA" id="ARBA00023187"/>
    </source>
</evidence>
<dbReference type="GO" id="GO:0008380">
    <property type="term" value="P:RNA splicing"/>
    <property type="evidence" value="ECO:0007669"/>
    <property type="project" value="UniProtKB-KW"/>
</dbReference>